<evidence type="ECO:0000313" key="3">
    <source>
        <dbReference type="Proteomes" id="UP000593577"/>
    </source>
</evidence>
<evidence type="ECO:0000256" key="1">
    <source>
        <dbReference type="SAM" id="Phobius"/>
    </source>
</evidence>
<proteinExistence type="predicted"/>
<accession>A0A7J8XKB8</accession>
<dbReference type="Proteomes" id="UP000593577">
    <property type="component" value="Unassembled WGS sequence"/>
</dbReference>
<reference evidence="2 3" key="1">
    <citation type="journal article" date="2019" name="Genome Biol. Evol.">
        <title>Insights into the evolution of the New World diploid cottons (Gossypium, subgenus Houzingenia) based on genome sequencing.</title>
        <authorList>
            <person name="Grover C.E."/>
            <person name="Arick M.A. 2nd"/>
            <person name="Thrash A."/>
            <person name="Conover J.L."/>
            <person name="Sanders W.S."/>
            <person name="Peterson D.G."/>
            <person name="Frelichowski J.E."/>
            <person name="Scheffler J.A."/>
            <person name="Scheffler B.E."/>
            <person name="Wendel J.F."/>
        </authorList>
    </citation>
    <scope>NUCLEOTIDE SEQUENCE [LARGE SCALE GENOMIC DNA]</scope>
    <source>
        <strain evidence="2">185</strain>
        <tissue evidence="2">Leaf</tissue>
    </source>
</reference>
<protein>
    <submittedName>
        <fullName evidence="2">Uncharacterized protein</fullName>
    </submittedName>
</protein>
<keyword evidence="1" id="KW-1133">Transmembrane helix</keyword>
<organism evidence="2 3">
    <name type="scientific">Gossypium aridum</name>
    <name type="common">American cotton</name>
    <name type="synonym">Erioxylum aridum</name>
    <dbReference type="NCBI Taxonomy" id="34290"/>
    <lineage>
        <taxon>Eukaryota</taxon>
        <taxon>Viridiplantae</taxon>
        <taxon>Streptophyta</taxon>
        <taxon>Embryophyta</taxon>
        <taxon>Tracheophyta</taxon>
        <taxon>Spermatophyta</taxon>
        <taxon>Magnoliopsida</taxon>
        <taxon>eudicotyledons</taxon>
        <taxon>Gunneridae</taxon>
        <taxon>Pentapetalae</taxon>
        <taxon>rosids</taxon>
        <taxon>malvids</taxon>
        <taxon>Malvales</taxon>
        <taxon>Malvaceae</taxon>
        <taxon>Malvoideae</taxon>
        <taxon>Gossypium</taxon>
    </lineage>
</organism>
<feature type="non-terminal residue" evidence="2">
    <location>
        <position position="94"/>
    </location>
</feature>
<keyword evidence="1" id="KW-0472">Membrane</keyword>
<gene>
    <name evidence="2" type="ORF">Goari_015227</name>
</gene>
<dbReference type="AlphaFoldDB" id="A0A7J8XKB8"/>
<comment type="caution">
    <text evidence="2">The sequence shown here is derived from an EMBL/GenBank/DDBJ whole genome shotgun (WGS) entry which is preliminary data.</text>
</comment>
<keyword evidence="3" id="KW-1185">Reference proteome</keyword>
<evidence type="ECO:0000313" key="2">
    <source>
        <dbReference type="EMBL" id="MBA0687715.1"/>
    </source>
</evidence>
<feature type="transmembrane region" description="Helical" evidence="1">
    <location>
        <begin position="53"/>
        <end position="70"/>
    </location>
</feature>
<sequence>MMVGDYGNFSSLHFESKELDDKVGVPSSENDLLELVVSLMIGRRKLSSQRERILLVLLLAIMTTWGRVFTHELGTVLMEIVLFRAGMNLNLNIC</sequence>
<keyword evidence="1" id="KW-0812">Transmembrane</keyword>
<dbReference type="EMBL" id="JABFAA010000007">
    <property type="protein sequence ID" value="MBA0687715.1"/>
    <property type="molecule type" value="Genomic_DNA"/>
</dbReference>
<name>A0A7J8XKB8_GOSAI</name>